<accession>A0A3N4VAY8</accession>
<gene>
    <name evidence="2" type="ORF">EDC50_1984</name>
</gene>
<sequence>MSLFWWCLLFAASSLLCWWVLRRGGAEWLEGWPAGLLIDLRASLWNAEQIKLYVGLIWLLHAGWFVLGLFAPGLRGLD</sequence>
<dbReference type="RefSeq" id="WP_123770300.1">
    <property type="nucleotide sequence ID" value="NZ_RKQN01000002.1"/>
</dbReference>
<name>A0A3N4VAY8_9GAMM</name>
<keyword evidence="1" id="KW-1133">Transmembrane helix</keyword>
<organism evidence="2 3">
    <name type="scientific">Vulcaniibacterium tengchongense</name>
    <dbReference type="NCBI Taxonomy" id="1273429"/>
    <lineage>
        <taxon>Bacteria</taxon>
        <taxon>Pseudomonadati</taxon>
        <taxon>Pseudomonadota</taxon>
        <taxon>Gammaproteobacteria</taxon>
        <taxon>Lysobacterales</taxon>
        <taxon>Lysobacteraceae</taxon>
        <taxon>Vulcaniibacterium</taxon>
    </lineage>
</organism>
<dbReference type="OrthoDB" id="8611964at2"/>
<reference evidence="2 3" key="1">
    <citation type="submission" date="2018-11" db="EMBL/GenBank/DDBJ databases">
        <title>Genomic Encyclopedia of Type Strains, Phase IV (KMG-IV): sequencing the most valuable type-strain genomes for metagenomic binning, comparative biology and taxonomic classification.</title>
        <authorList>
            <person name="Goeker M."/>
        </authorList>
    </citation>
    <scope>NUCLEOTIDE SEQUENCE [LARGE SCALE GENOMIC DNA]</scope>
    <source>
        <strain evidence="2 3">DSM 25623</strain>
    </source>
</reference>
<keyword evidence="1" id="KW-0472">Membrane</keyword>
<keyword evidence="3" id="KW-1185">Reference proteome</keyword>
<feature type="transmembrane region" description="Helical" evidence="1">
    <location>
        <begin position="50"/>
        <end position="71"/>
    </location>
</feature>
<evidence type="ECO:0000313" key="3">
    <source>
        <dbReference type="Proteomes" id="UP000269708"/>
    </source>
</evidence>
<evidence type="ECO:0000313" key="2">
    <source>
        <dbReference type="EMBL" id="RPE80152.1"/>
    </source>
</evidence>
<dbReference type="AlphaFoldDB" id="A0A3N4VAY8"/>
<dbReference type="EMBL" id="RKQN01000002">
    <property type="protein sequence ID" value="RPE80152.1"/>
    <property type="molecule type" value="Genomic_DNA"/>
</dbReference>
<evidence type="ECO:0000256" key="1">
    <source>
        <dbReference type="SAM" id="Phobius"/>
    </source>
</evidence>
<comment type="caution">
    <text evidence="2">The sequence shown here is derived from an EMBL/GenBank/DDBJ whole genome shotgun (WGS) entry which is preliminary data.</text>
</comment>
<proteinExistence type="predicted"/>
<dbReference type="Proteomes" id="UP000269708">
    <property type="component" value="Unassembled WGS sequence"/>
</dbReference>
<protein>
    <submittedName>
        <fullName evidence="2">Uncharacterized protein</fullName>
    </submittedName>
</protein>
<keyword evidence="1" id="KW-0812">Transmembrane</keyword>